<dbReference type="EC" id="4.1.1.48" evidence="3"/>
<keyword evidence="8" id="KW-0456">Lyase</keyword>
<keyword evidence="6" id="KW-0822">Tryptophan biosynthesis</keyword>
<name>A0A6P1ZLL6_9BACT</name>
<dbReference type="InterPro" id="IPR011060">
    <property type="entry name" value="RibuloseP-bd_barrel"/>
</dbReference>
<evidence type="ECO:0000256" key="7">
    <source>
        <dbReference type="ARBA" id="ARBA00023141"/>
    </source>
</evidence>
<comment type="caution">
    <text evidence="10">The sequence shown here is derived from an EMBL/GenBank/DDBJ whole genome shotgun (WGS) entry which is preliminary data.</text>
</comment>
<evidence type="ECO:0000256" key="2">
    <source>
        <dbReference type="ARBA" id="ARBA00004696"/>
    </source>
</evidence>
<keyword evidence="7" id="KW-0057">Aromatic amino acid biosynthesis</keyword>
<evidence type="ECO:0000259" key="9">
    <source>
        <dbReference type="Pfam" id="PF00218"/>
    </source>
</evidence>
<dbReference type="RefSeq" id="WP_144234341.1">
    <property type="nucleotide sequence ID" value="NZ_QMIF01000002.1"/>
</dbReference>
<dbReference type="InterPro" id="IPR045186">
    <property type="entry name" value="Indole-3-glycerol_P_synth"/>
</dbReference>
<evidence type="ECO:0000256" key="6">
    <source>
        <dbReference type="ARBA" id="ARBA00022822"/>
    </source>
</evidence>
<dbReference type="GO" id="GO:0000162">
    <property type="term" value="P:L-tryptophan biosynthetic process"/>
    <property type="evidence" value="ECO:0007669"/>
    <property type="project" value="UniProtKB-UniPathway"/>
</dbReference>
<sequence>MLDKFRIAKQPEVDLLTRMADAGTLPPPLEGPRPSFLDALTAPGLTVIAEYKRASPSKGDIALNLEPEDVARAYAEAGAGAISVLTETEYFKGDIAFLERMTAAGLPLLRKDFLVHPLQVRQTAATPASALLLIARMFPDAAALAAMKELADAYGLDSVVEIFDENDLDMAKEINSTIIQVNNRDLDRLTTDLAISERLASRKDSGETWISASGMEAPEHLARMRSLGFDAVLVGTSLMRGGDPGRALATLTSEV</sequence>
<evidence type="ECO:0000256" key="3">
    <source>
        <dbReference type="ARBA" id="ARBA00012362"/>
    </source>
</evidence>
<keyword evidence="5" id="KW-0210">Decarboxylase</keyword>
<gene>
    <name evidence="10" type="ORF">DQK91_05010</name>
</gene>
<reference evidence="10 11" key="1">
    <citation type="submission" date="2018-06" db="EMBL/GenBank/DDBJ databases">
        <title>Complete genome of Desulfovibrio marinus P48SEP.</title>
        <authorList>
            <person name="Crispim J.S."/>
            <person name="Vidigal P.M.P."/>
            <person name="Silva L.C.F."/>
            <person name="Araujo L.C."/>
            <person name="Laguardia C.N."/>
            <person name="Dias R.S."/>
            <person name="Sousa M.P."/>
            <person name="Paula S.O."/>
            <person name="Silva C."/>
        </authorList>
    </citation>
    <scope>NUCLEOTIDE SEQUENCE [LARGE SCALE GENOMIC DNA]</scope>
    <source>
        <strain evidence="10 11">P48SEP</strain>
    </source>
</reference>
<dbReference type="SUPFAM" id="SSF51366">
    <property type="entry name" value="Ribulose-phoshate binding barrel"/>
    <property type="match status" value="1"/>
</dbReference>
<evidence type="ECO:0000313" key="11">
    <source>
        <dbReference type="Proteomes" id="UP000434052"/>
    </source>
</evidence>
<proteinExistence type="predicted"/>
<dbReference type="CDD" id="cd00331">
    <property type="entry name" value="IGPS"/>
    <property type="match status" value="1"/>
</dbReference>
<organism evidence="10 11">
    <name type="scientific">Oceanidesulfovibrio marinus</name>
    <dbReference type="NCBI Taxonomy" id="370038"/>
    <lineage>
        <taxon>Bacteria</taxon>
        <taxon>Pseudomonadati</taxon>
        <taxon>Thermodesulfobacteriota</taxon>
        <taxon>Desulfovibrionia</taxon>
        <taxon>Desulfovibrionales</taxon>
        <taxon>Desulfovibrionaceae</taxon>
        <taxon>Oceanidesulfovibrio</taxon>
    </lineage>
</organism>
<dbReference type="InterPro" id="IPR013785">
    <property type="entry name" value="Aldolase_TIM"/>
</dbReference>
<dbReference type="PANTHER" id="PTHR22854:SF2">
    <property type="entry name" value="INDOLE-3-GLYCEROL-PHOSPHATE SYNTHASE"/>
    <property type="match status" value="1"/>
</dbReference>
<keyword evidence="4" id="KW-0028">Amino-acid biosynthesis</keyword>
<dbReference type="Proteomes" id="UP000434052">
    <property type="component" value="Unassembled WGS sequence"/>
</dbReference>
<dbReference type="AlphaFoldDB" id="A0A6P1ZLL6"/>
<accession>A0A6P1ZLL6</accession>
<evidence type="ECO:0000256" key="5">
    <source>
        <dbReference type="ARBA" id="ARBA00022793"/>
    </source>
</evidence>
<dbReference type="EMBL" id="QMIF01000002">
    <property type="protein sequence ID" value="TVM36009.1"/>
    <property type="molecule type" value="Genomic_DNA"/>
</dbReference>
<dbReference type="Gene3D" id="3.20.20.70">
    <property type="entry name" value="Aldolase class I"/>
    <property type="match status" value="1"/>
</dbReference>
<evidence type="ECO:0000256" key="1">
    <source>
        <dbReference type="ARBA" id="ARBA00001633"/>
    </source>
</evidence>
<dbReference type="GO" id="GO:0004425">
    <property type="term" value="F:indole-3-glycerol-phosphate synthase activity"/>
    <property type="evidence" value="ECO:0007669"/>
    <property type="project" value="UniProtKB-EC"/>
</dbReference>
<comment type="pathway">
    <text evidence="2">Amino-acid biosynthesis; L-tryptophan biosynthesis; L-tryptophan from chorismate: step 4/5.</text>
</comment>
<dbReference type="PANTHER" id="PTHR22854">
    <property type="entry name" value="TRYPTOPHAN BIOSYNTHESIS PROTEIN"/>
    <property type="match status" value="1"/>
</dbReference>
<dbReference type="InterPro" id="IPR013798">
    <property type="entry name" value="Indole-3-glycerol_P_synth_dom"/>
</dbReference>
<feature type="domain" description="Indole-3-glycerol phosphate synthase" evidence="9">
    <location>
        <begin position="33"/>
        <end position="250"/>
    </location>
</feature>
<evidence type="ECO:0000256" key="8">
    <source>
        <dbReference type="ARBA" id="ARBA00023239"/>
    </source>
</evidence>
<dbReference type="UniPathway" id="UPA00035">
    <property type="reaction ID" value="UER00043"/>
</dbReference>
<comment type="catalytic activity">
    <reaction evidence="1">
        <text>1-(2-carboxyphenylamino)-1-deoxy-D-ribulose 5-phosphate + H(+) = (1S,2R)-1-C-(indol-3-yl)glycerol 3-phosphate + CO2 + H2O</text>
        <dbReference type="Rhea" id="RHEA:23476"/>
        <dbReference type="ChEBI" id="CHEBI:15377"/>
        <dbReference type="ChEBI" id="CHEBI:15378"/>
        <dbReference type="ChEBI" id="CHEBI:16526"/>
        <dbReference type="ChEBI" id="CHEBI:58613"/>
        <dbReference type="ChEBI" id="CHEBI:58866"/>
        <dbReference type="EC" id="4.1.1.48"/>
    </reaction>
</comment>
<dbReference type="OrthoDB" id="9804217at2"/>
<dbReference type="GO" id="GO:0004640">
    <property type="term" value="F:phosphoribosylanthranilate isomerase activity"/>
    <property type="evidence" value="ECO:0007669"/>
    <property type="project" value="TreeGrafter"/>
</dbReference>
<evidence type="ECO:0000313" key="10">
    <source>
        <dbReference type="EMBL" id="TVM36009.1"/>
    </source>
</evidence>
<dbReference type="PROSITE" id="PS00614">
    <property type="entry name" value="IGPS"/>
    <property type="match status" value="1"/>
</dbReference>
<evidence type="ECO:0000256" key="4">
    <source>
        <dbReference type="ARBA" id="ARBA00022605"/>
    </source>
</evidence>
<dbReference type="InterPro" id="IPR001468">
    <property type="entry name" value="Indole-3-GlycerolPSynthase_CS"/>
</dbReference>
<dbReference type="Pfam" id="PF00218">
    <property type="entry name" value="IGPS"/>
    <property type="match status" value="1"/>
</dbReference>
<protein>
    <recommendedName>
        <fullName evidence="3">indole-3-glycerol-phosphate synthase</fullName>
        <ecNumber evidence="3">4.1.1.48</ecNumber>
    </recommendedName>
</protein>